<gene>
    <name evidence="2" type="ORF">FQN60_010895</name>
</gene>
<name>A0A5J5DQ71_9PERO</name>
<evidence type="ECO:0000313" key="2">
    <source>
        <dbReference type="EMBL" id="KAA8595604.1"/>
    </source>
</evidence>
<accession>A0A5J5DQ71</accession>
<keyword evidence="1" id="KW-0812">Transmembrane</keyword>
<organism evidence="2 3">
    <name type="scientific">Etheostoma spectabile</name>
    <name type="common">orangethroat darter</name>
    <dbReference type="NCBI Taxonomy" id="54343"/>
    <lineage>
        <taxon>Eukaryota</taxon>
        <taxon>Metazoa</taxon>
        <taxon>Chordata</taxon>
        <taxon>Craniata</taxon>
        <taxon>Vertebrata</taxon>
        <taxon>Euteleostomi</taxon>
        <taxon>Actinopterygii</taxon>
        <taxon>Neopterygii</taxon>
        <taxon>Teleostei</taxon>
        <taxon>Neoteleostei</taxon>
        <taxon>Acanthomorphata</taxon>
        <taxon>Eupercaria</taxon>
        <taxon>Perciformes</taxon>
        <taxon>Percoidei</taxon>
        <taxon>Percidae</taxon>
        <taxon>Etheostomatinae</taxon>
        <taxon>Etheostoma</taxon>
    </lineage>
</organism>
<evidence type="ECO:0000256" key="1">
    <source>
        <dbReference type="SAM" id="Phobius"/>
    </source>
</evidence>
<protein>
    <submittedName>
        <fullName evidence="2">Uncharacterized protein</fullName>
    </submittedName>
</protein>
<sequence length="170" mass="18765">MRIFRRRKSVNVSHKTTVVAHRFNPRIHHRSIMLRIISGVRSPFAGASDCCTSGAVPCSWGISSSWMVGFPPPTTTSCAASSLPSKSSAPTSFFTIMSSTSPVTSSSTRMIAAAVKSFRNSGFDFCCLFLILHISPHHLKLLVGCLKLLLLYGLYLTIGTHFYHLKEHYE</sequence>
<evidence type="ECO:0000313" key="3">
    <source>
        <dbReference type="Proteomes" id="UP000327493"/>
    </source>
</evidence>
<comment type="caution">
    <text evidence="2">The sequence shown here is derived from an EMBL/GenBank/DDBJ whole genome shotgun (WGS) entry which is preliminary data.</text>
</comment>
<dbReference type="EMBL" id="VOFY01000001">
    <property type="protein sequence ID" value="KAA8595604.1"/>
    <property type="molecule type" value="Genomic_DNA"/>
</dbReference>
<keyword evidence="1" id="KW-1133">Transmembrane helix</keyword>
<keyword evidence="1" id="KW-0472">Membrane</keyword>
<keyword evidence="3" id="KW-1185">Reference proteome</keyword>
<feature type="non-terminal residue" evidence="2">
    <location>
        <position position="170"/>
    </location>
</feature>
<dbReference type="Proteomes" id="UP000327493">
    <property type="component" value="Chromosome 1"/>
</dbReference>
<feature type="transmembrane region" description="Helical" evidence="1">
    <location>
        <begin position="141"/>
        <end position="163"/>
    </location>
</feature>
<proteinExistence type="predicted"/>
<dbReference type="AlphaFoldDB" id="A0A5J5DQ71"/>
<reference evidence="2 3" key="1">
    <citation type="submission" date="2019-08" db="EMBL/GenBank/DDBJ databases">
        <title>A chromosome-level genome assembly, high-density linkage maps, and genome scans reveal the genomic architecture of hybrid incompatibilities underlying speciation via character displacement in darters (Percidae: Etheostominae).</title>
        <authorList>
            <person name="Moran R.L."/>
            <person name="Catchen J.M."/>
            <person name="Fuller R.C."/>
        </authorList>
    </citation>
    <scope>NUCLEOTIDE SEQUENCE [LARGE SCALE GENOMIC DNA]</scope>
    <source>
        <strain evidence="2">EspeVRDwgs_2016</strain>
        <tissue evidence="2">Muscle</tissue>
    </source>
</reference>